<dbReference type="Gene3D" id="1.25.10.10">
    <property type="entry name" value="Leucine-rich Repeat Variant"/>
    <property type="match status" value="1"/>
</dbReference>
<dbReference type="GO" id="GO:0030234">
    <property type="term" value="F:enzyme regulator activity"/>
    <property type="evidence" value="ECO:0007669"/>
    <property type="project" value="UniProtKB-UniRule"/>
</dbReference>
<evidence type="ECO:0000256" key="6">
    <source>
        <dbReference type="SAM" id="MobiDB-lite"/>
    </source>
</evidence>
<dbReference type="EnsemblMetazoa" id="OVOC3014.1">
    <property type="protein sequence ID" value="OVOC3014.1"/>
    <property type="gene ID" value="WBGene00239823"/>
</dbReference>
<evidence type="ECO:0000256" key="3">
    <source>
        <dbReference type="ARBA" id="ARBA00022737"/>
    </source>
</evidence>
<evidence type="ECO:0000259" key="8">
    <source>
        <dbReference type="Pfam" id="PF21505"/>
    </source>
</evidence>
<dbReference type="InterPro" id="IPR048570">
    <property type="entry name" value="PSMD1_RPN2_N"/>
</dbReference>
<dbReference type="PIRSF" id="PIRSF015947">
    <property type="entry name" value="26S_Psome_Rpn2"/>
    <property type="match status" value="1"/>
</dbReference>
<dbReference type="GO" id="GO:0005634">
    <property type="term" value="C:nucleus"/>
    <property type="evidence" value="ECO:0007669"/>
    <property type="project" value="TreeGrafter"/>
</dbReference>
<dbReference type="InterPro" id="IPR002015">
    <property type="entry name" value="Proteasome/cyclosome_rpt"/>
</dbReference>
<name>A0A8R1TRP7_ONCVO</name>
<evidence type="ECO:0000313" key="10">
    <source>
        <dbReference type="Proteomes" id="UP000024404"/>
    </source>
</evidence>
<accession>A0A8R1TRP7</accession>
<feature type="region of interest" description="Disordered" evidence="6">
    <location>
        <begin position="331"/>
        <end position="374"/>
    </location>
</feature>
<sequence>MTLYLLNQWKNQPGGAQNASAFLLALKSEHSSMREKELIIEVLDDWDVLTPTWFEVADYLSVIEGLHENENFKQRHLAALLASKVAFCLGDYNGALQLALAAEDKFQLTPRPPSILVGSQDEQYVNKIIEHALDTYKQAKRNEEEIDPRLEKLINRLFERNMKKRELRYVIGLALDTRRTDMILVAIKATDDQATLLTETVAKVLESQMDRAFRSIVLDLLLRLFSELEEPDFVSMCQCLIKLEKPDDVADILQRLVSNKGDNGVLLAYQIAFDLYENASQQFISKIEQSLIDNAPTEIPSTSGVMIQPMEITTEGKTESQILSDDIAIANEEEEGRKNDRQSKDTSSSESLEERDSTMASNSRKQKSNNSEITKCSEDAVCGVSETFSSSGIAIDASKMMATEASFAERSKIKDKVVCERLRSILRGEQTIKHHMQFLIKNNHTDMLILKQIKESVRTASAHNATVIANGLMHLGTTTDDFLRDNLEWISKATNWNKFNAVASLGLIHKGHEANALKLLDPYLPKGEADQFGFKEGGSLYAYGLIHANHGNAEVISYLRDQLMKATTSAARHGACLGLGLAAMGTHDEQVFIQLRDCLYQDDAVTGEAAGLAMGLVMVGGIQIEAYQEMVQYVCDTQHDKIQRGLRTGIALLAYGQQEEAEKLIAPLLEHKSNAVLRSTAVCMLAMAYAGSGKADVVRRLLAKVAADPNQDVKRFAVIAIGFVLSNDAEQCLSYTGMLAEHFNPHVRYGAAMALGISCAGSGYKEAIALLDPLLSAKENFVRQGAVIALSFILIQQTDSICPKVNEFRKTLTKMITEKGEDSITKLGAILAQGIIDAGGRNVTISLHNRNGHPDMPSVVGTFVFLQYWYWHSLAHFSSLAFKPTCVIGLNLNLEMPKTEFRCNAKPSTFAYPPPLEEKKKEENEKVETAVLSVTHKKKSSVLDRSSIAAVKEEAKTREEKDKEEEMEVDSTPAAVTAIADSVTAVPLSAVANLEHKLPESKSKEPEPTSYTLQNPARIVRLQLKTLQMTENNRYKPLKALSQGGIIMLRDRKAGQEKEEIVALAAAGGTRVEGKDSSEEAKPHTPFEINITSY</sequence>
<feature type="domain" description="26S proteasome regulatory subunit RPN2 C-terminal" evidence="7">
    <location>
        <begin position="885"/>
        <end position="1059"/>
    </location>
</feature>
<evidence type="ECO:0000256" key="4">
    <source>
        <dbReference type="ARBA" id="ARBA00022942"/>
    </source>
</evidence>
<dbReference type="FunFam" id="1.25.10.10:FF:000017">
    <property type="entry name" value="26S proteasome non-ATPase regulatory subunit 1"/>
    <property type="match status" value="1"/>
</dbReference>
<keyword evidence="4 5" id="KW-0647">Proteasome</keyword>
<dbReference type="GO" id="GO:0034515">
    <property type="term" value="C:proteasome storage granule"/>
    <property type="evidence" value="ECO:0007669"/>
    <property type="project" value="TreeGrafter"/>
</dbReference>
<dbReference type="InterPro" id="IPR040623">
    <property type="entry name" value="RPN2_C"/>
</dbReference>
<dbReference type="EMBL" id="CMVM020000076">
    <property type="status" value="NOT_ANNOTATED_CDS"/>
    <property type="molecule type" value="Genomic_DNA"/>
</dbReference>
<dbReference type="InterPro" id="IPR016642">
    <property type="entry name" value="26S_Psome_Rpn2"/>
</dbReference>
<feature type="compositionally biased region" description="Basic and acidic residues" evidence="6">
    <location>
        <begin position="951"/>
        <end position="961"/>
    </location>
</feature>
<feature type="region of interest" description="Disordered" evidence="6">
    <location>
        <begin position="1071"/>
        <end position="1094"/>
    </location>
</feature>
<organism evidence="9 10">
    <name type="scientific">Onchocerca volvulus</name>
    <dbReference type="NCBI Taxonomy" id="6282"/>
    <lineage>
        <taxon>Eukaryota</taxon>
        <taxon>Metazoa</taxon>
        <taxon>Ecdysozoa</taxon>
        <taxon>Nematoda</taxon>
        <taxon>Chromadorea</taxon>
        <taxon>Rhabditida</taxon>
        <taxon>Spirurina</taxon>
        <taxon>Spiruromorpha</taxon>
        <taxon>Filarioidea</taxon>
        <taxon>Onchocercidae</taxon>
        <taxon>Onchocerca</taxon>
    </lineage>
</organism>
<evidence type="ECO:0000313" key="9">
    <source>
        <dbReference type="EnsemblMetazoa" id="OVOC3014.1"/>
    </source>
</evidence>
<dbReference type="GO" id="GO:0008540">
    <property type="term" value="C:proteasome regulatory particle, base subcomplex"/>
    <property type="evidence" value="ECO:0007669"/>
    <property type="project" value="UniProtKB-UniRule"/>
</dbReference>
<evidence type="ECO:0000259" key="7">
    <source>
        <dbReference type="Pfam" id="PF18004"/>
    </source>
</evidence>
<dbReference type="Pfam" id="PF21505">
    <property type="entry name" value="RPN2_N"/>
    <property type="match status" value="1"/>
</dbReference>
<dbReference type="GO" id="GO:0042176">
    <property type="term" value="P:regulation of protein catabolic process"/>
    <property type="evidence" value="ECO:0007669"/>
    <property type="project" value="UniProtKB-UniRule"/>
</dbReference>
<dbReference type="Pfam" id="PF13646">
    <property type="entry name" value="HEAT_2"/>
    <property type="match status" value="1"/>
</dbReference>
<dbReference type="Pfam" id="PF18004">
    <property type="entry name" value="RPN2_C"/>
    <property type="match status" value="1"/>
</dbReference>
<feature type="region of interest" description="Disordered" evidence="6">
    <location>
        <begin position="951"/>
        <end position="972"/>
    </location>
</feature>
<comment type="function">
    <text evidence="5">Component of the 26S proteasome, a multiprotein complex involved in the ATP-dependent degradation of ubiquitinated proteins. This complex plays a key role in the maintenance of protein homeostasis by removing misfolded or damaged proteins, which could impair cellular functions, and by removing proteins whose functions are no longer required. Therefore, the proteasome participates in numerous cellular processes, including cell cycle progression, apoptosis, or DNA damage repair.</text>
</comment>
<evidence type="ECO:0000256" key="2">
    <source>
        <dbReference type="ARBA" id="ARBA00014929"/>
    </source>
</evidence>
<comment type="similarity">
    <text evidence="1 5">Belongs to the proteasome subunit S1 family.</text>
</comment>
<comment type="subunit">
    <text evidence="5">Component of the 19S proteasome regulatory particle complex. The 26S proteasome consists of a 20S core particle (CP) and two 19S regulatory subunits (RP).</text>
</comment>
<keyword evidence="10" id="KW-1185">Reference proteome</keyword>
<evidence type="ECO:0000256" key="5">
    <source>
        <dbReference type="PIRNR" id="PIRNR015947"/>
    </source>
</evidence>
<reference evidence="9" key="2">
    <citation type="submission" date="2022-06" db="UniProtKB">
        <authorList>
            <consortium name="EnsemblMetazoa"/>
        </authorList>
    </citation>
    <scope>IDENTIFICATION</scope>
</reference>
<proteinExistence type="inferred from homology"/>
<protein>
    <recommendedName>
        <fullName evidence="2 5">26S proteasome non-ATPase regulatory subunit 1</fullName>
    </recommendedName>
</protein>
<dbReference type="InterPro" id="IPR011989">
    <property type="entry name" value="ARM-like"/>
</dbReference>
<feature type="compositionally biased region" description="Basic and acidic residues" evidence="6">
    <location>
        <begin position="335"/>
        <end position="344"/>
    </location>
</feature>
<keyword evidence="3" id="KW-0677">Repeat</keyword>
<dbReference type="PANTHER" id="PTHR10943">
    <property type="entry name" value="26S PROTEASOME NON-ATPASE REGULATORY SUBUNIT"/>
    <property type="match status" value="1"/>
</dbReference>
<dbReference type="InterPro" id="IPR016024">
    <property type="entry name" value="ARM-type_fold"/>
</dbReference>
<dbReference type="AlphaFoldDB" id="A0A8R1TRP7"/>
<dbReference type="SUPFAM" id="SSF48371">
    <property type="entry name" value="ARM repeat"/>
    <property type="match status" value="1"/>
</dbReference>
<feature type="domain" description="26S proteasome non-ATPase regulatory subunit 1/RPN2 N-terminal" evidence="8">
    <location>
        <begin position="23"/>
        <end position="294"/>
    </location>
</feature>
<feature type="compositionally biased region" description="Polar residues" evidence="6">
    <location>
        <begin position="358"/>
        <end position="374"/>
    </location>
</feature>
<dbReference type="Pfam" id="PF01851">
    <property type="entry name" value="PC_rep"/>
    <property type="match status" value="3"/>
</dbReference>
<dbReference type="GO" id="GO:0043161">
    <property type="term" value="P:proteasome-mediated ubiquitin-dependent protein catabolic process"/>
    <property type="evidence" value="ECO:0007669"/>
    <property type="project" value="TreeGrafter"/>
</dbReference>
<feature type="compositionally biased region" description="Basic and acidic residues" evidence="6">
    <location>
        <begin position="1072"/>
        <end position="1085"/>
    </location>
</feature>
<reference evidence="10" key="1">
    <citation type="submission" date="2013-10" db="EMBL/GenBank/DDBJ databases">
        <title>Genome sequencing of Onchocerca volvulus.</title>
        <authorList>
            <person name="Cotton J."/>
            <person name="Tsai J."/>
            <person name="Stanley E."/>
            <person name="Tracey A."/>
            <person name="Holroyd N."/>
            <person name="Lustigman S."/>
            <person name="Berriman M."/>
        </authorList>
    </citation>
    <scope>NUCLEOTIDE SEQUENCE</scope>
</reference>
<evidence type="ECO:0000256" key="1">
    <source>
        <dbReference type="ARBA" id="ARBA00006308"/>
    </source>
</evidence>
<dbReference type="Proteomes" id="UP000024404">
    <property type="component" value="Unassembled WGS sequence"/>
</dbReference>
<dbReference type="PANTHER" id="PTHR10943:SF2">
    <property type="entry name" value="26S PROTEASOME NON-ATPASE REGULATORY SUBUNIT 1"/>
    <property type="match status" value="1"/>
</dbReference>